<dbReference type="InterPro" id="IPR046341">
    <property type="entry name" value="SET_dom_sf"/>
</dbReference>
<dbReference type="PROSITE" id="PS50280">
    <property type="entry name" value="SET"/>
    <property type="match status" value="1"/>
</dbReference>
<dbReference type="SMART" id="SM00317">
    <property type="entry name" value="SET"/>
    <property type="match status" value="1"/>
</dbReference>
<gene>
    <name evidence="3" type="ORF">PVAG01_02212</name>
</gene>
<sequence length="616" mass="69111">MDDPPFAIVAIEGKGLGCVATRSIARGELIVSEPPLLTTDRSDVEFVEGITAAMYGTAVTEKVAKKIQELPKSKQVAFLSLHTKAPGKNPLVGICRANGLLINESTIGIYETISRFNHACAPMAEYRYNPEDGCGRIHAVWERGIAKGEEITIDYSLRRWDPLKRRDKLKRVSGFVCECRNICENKAALMASKTILREIEMYASPWDIPADMEVSDNNHWAHWPEECFLRARAEVMSYEKLGIYDTRSVDAYYRAWLICMSQRDMERGEMLAGIVADGYRTCLGNDHPRLVEFVRLAKNPTSLNFFGFGRWHNLKKYTCADRNRQLYWGKETKMAWLWCPGFLSLPENIFPVQVLYPAIWKCSARPGEPPADQYGKELEMEINKDFSNIGYKMVKCVDKSIEAGTAYLAEHAINVCINEGLRKTLLLLGKRDHNNKISPDNPDESGRWIEGASLMAELGSESSTSSRTGAVDDEDAKEYEPVLRDGDVEDGDFDAISIVTTHIGNSTSSSAEADTNESTEPVAFIPLGDLDDEGDFIQYAEYPLTMDLLSGCSVVKGQRVIIPPAEEDCYDDGEEEDDNEEDDHDKEDDNNEEDDDDNEENDESKSDKITSTVIRS</sequence>
<dbReference type="Gene3D" id="2.170.270.10">
    <property type="entry name" value="SET domain"/>
    <property type="match status" value="1"/>
</dbReference>
<dbReference type="PANTHER" id="PTHR47332">
    <property type="entry name" value="SET DOMAIN-CONTAINING PROTEIN 5"/>
    <property type="match status" value="1"/>
</dbReference>
<dbReference type="PANTHER" id="PTHR47332:SF4">
    <property type="entry name" value="SET DOMAIN-CONTAINING PROTEIN 5"/>
    <property type="match status" value="1"/>
</dbReference>
<dbReference type="InterPro" id="IPR053185">
    <property type="entry name" value="SET_domain_protein"/>
</dbReference>
<feature type="region of interest" description="Disordered" evidence="1">
    <location>
        <begin position="565"/>
        <end position="616"/>
    </location>
</feature>
<dbReference type="Proteomes" id="UP001629113">
    <property type="component" value="Unassembled WGS sequence"/>
</dbReference>
<accession>A0ABR4PR94</accession>
<organism evidence="3 4">
    <name type="scientific">Phlyctema vagabunda</name>
    <dbReference type="NCBI Taxonomy" id="108571"/>
    <lineage>
        <taxon>Eukaryota</taxon>
        <taxon>Fungi</taxon>
        <taxon>Dikarya</taxon>
        <taxon>Ascomycota</taxon>
        <taxon>Pezizomycotina</taxon>
        <taxon>Leotiomycetes</taxon>
        <taxon>Helotiales</taxon>
        <taxon>Dermateaceae</taxon>
        <taxon>Phlyctema</taxon>
    </lineage>
</organism>
<dbReference type="InterPro" id="IPR001214">
    <property type="entry name" value="SET_dom"/>
</dbReference>
<dbReference type="CDD" id="cd20071">
    <property type="entry name" value="SET_SMYD"/>
    <property type="match status" value="1"/>
</dbReference>
<reference evidence="3 4" key="1">
    <citation type="submission" date="2024-06" db="EMBL/GenBank/DDBJ databases">
        <title>Complete genome of Phlyctema vagabunda strain 19-DSS-EL-015.</title>
        <authorList>
            <person name="Fiorenzani C."/>
        </authorList>
    </citation>
    <scope>NUCLEOTIDE SEQUENCE [LARGE SCALE GENOMIC DNA]</scope>
    <source>
        <strain evidence="3 4">19-DSS-EL-015</strain>
    </source>
</reference>
<dbReference type="SUPFAM" id="SSF82199">
    <property type="entry name" value="SET domain"/>
    <property type="match status" value="1"/>
</dbReference>
<dbReference type="EMBL" id="JBFCZG010000002">
    <property type="protein sequence ID" value="KAL3425421.1"/>
    <property type="molecule type" value="Genomic_DNA"/>
</dbReference>
<proteinExistence type="predicted"/>
<evidence type="ECO:0000313" key="4">
    <source>
        <dbReference type="Proteomes" id="UP001629113"/>
    </source>
</evidence>
<name>A0ABR4PR94_9HELO</name>
<evidence type="ECO:0000313" key="3">
    <source>
        <dbReference type="EMBL" id="KAL3425421.1"/>
    </source>
</evidence>
<dbReference type="Pfam" id="PF00856">
    <property type="entry name" value="SET"/>
    <property type="match status" value="1"/>
</dbReference>
<comment type="caution">
    <text evidence="3">The sequence shown here is derived from an EMBL/GenBank/DDBJ whole genome shotgun (WGS) entry which is preliminary data.</text>
</comment>
<evidence type="ECO:0000256" key="1">
    <source>
        <dbReference type="SAM" id="MobiDB-lite"/>
    </source>
</evidence>
<evidence type="ECO:0000259" key="2">
    <source>
        <dbReference type="PROSITE" id="PS50280"/>
    </source>
</evidence>
<feature type="compositionally biased region" description="Acidic residues" evidence="1">
    <location>
        <begin position="565"/>
        <end position="602"/>
    </location>
</feature>
<feature type="domain" description="SET" evidence="2">
    <location>
        <begin position="4"/>
        <end position="156"/>
    </location>
</feature>
<keyword evidence="4" id="KW-1185">Reference proteome</keyword>
<protein>
    <submittedName>
        <fullName evidence="3">Set domain-containing protein 5</fullName>
    </submittedName>
</protein>